<dbReference type="InterPro" id="IPR001087">
    <property type="entry name" value="GDSL"/>
</dbReference>
<evidence type="ECO:0000313" key="6">
    <source>
        <dbReference type="Proteomes" id="UP000698924"/>
    </source>
</evidence>
<dbReference type="SUPFAM" id="SSF52266">
    <property type="entry name" value="SGNH hydrolase"/>
    <property type="match status" value="2"/>
</dbReference>
<feature type="signal peptide" evidence="3">
    <location>
        <begin position="1"/>
        <end position="22"/>
    </location>
</feature>
<evidence type="ECO:0000256" key="3">
    <source>
        <dbReference type="SAM" id="SignalP"/>
    </source>
</evidence>
<evidence type="ECO:0000256" key="2">
    <source>
        <dbReference type="ARBA" id="ARBA00022801"/>
    </source>
</evidence>
<name>A0AA40ZSU7_9BACT</name>
<dbReference type="CDD" id="cd01821">
    <property type="entry name" value="Rhamnogalacturan_acetylesterase_like"/>
    <property type="match status" value="2"/>
</dbReference>
<evidence type="ECO:0000313" key="5">
    <source>
        <dbReference type="EMBL" id="MBM6857159.1"/>
    </source>
</evidence>
<accession>A0AA40ZSU7</accession>
<dbReference type="Pfam" id="PF00657">
    <property type="entry name" value="Lipase_GDSL"/>
    <property type="match status" value="1"/>
</dbReference>
<keyword evidence="3" id="KW-0732">Signal</keyword>
<dbReference type="AlphaFoldDB" id="A0AA40ZSU7"/>
<dbReference type="PANTHER" id="PTHR43695">
    <property type="entry name" value="PUTATIVE (AFU_ORTHOLOGUE AFUA_2G17250)-RELATED"/>
    <property type="match status" value="1"/>
</dbReference>
<proteinExistence type="inferred from homology"/>
<keyword evidence="6" id="KW-1185">Reference proteome</keyword>
<evidence type="ECO:0000259" key="4">
    <source>
        <dbReference type="Pfam" id="PF13472"/>
    </source>
</evidence>
<dbReference type="PANTHER" id="PTHR43695:SF1">
    <property type="entry name" value="RHAMNOGALACTURONAN ACETYLESTERASE"/>
    <property type="match status" value="1"/>
</dbReference>
<dbReference type="InterPro" id="IPR036514">
    <property type="entry name" value="SGNH_hydro_sf"/>
</dbReference>
<dbReference type="EMBL" id="JACJMO010000005">
    <property type="protein sequence ID" value="MBM6857159.1"/>
    <property type="molecule type" value="Genomic_DNA"/>
</dbReference>
<dbReference type="Gene3D" id="3.40.50.1110">
    <property type="entry name" value="SGNH hydrolase"/>
    <property type="match status" value="2"/>
</dbReference>
<comment type="similarity">
    <text evidence="1">Belongs to the 'GDSL' lipolytic enzyme family.</text>
</comment>
<organism evidence="5 6">
    <name type="scientific">Caecibacteroides pullorum</name>
    <dbReference type="NCBI Taxonomy" id="2725562"/>
    <lineage>
        <taxon>Bacteria</taxon>
        <taxon>Pseudomonadati</taxon>
        <taxon>Bacteroidota</taxon>
        <taxon>Bacteroidia</taxon>
        <taxon>Bacteroidales</taxon>
        <taxon>Bacteroidaceae</taxon>
        <taxon>Caecibacteroides</taxon>
    </lineage>
</organism>
<feature type="domain" description="SGNH hydrolase-type esterase" evidence="4">
    <location>
        <begin position="319"/>
        <end position="495"/>
    </location>
</feature>
<reference evidence="5 6" key="1">
    <citation type="journal article" date="2021" name="Sci. Rep.">
        <title>The distribution of antibiotic resistance genes in chicken gut microbiota commensals.</title>
        <authorList>
            <person name="Juricova H."/>
            <person name="Matiasovicova J."/>
            <person name="Kubasova T."/>
            <person name="Cejkova D."/>
            <person name="Rychlik I."/>
        </authorList>
    </citation>
    <scope>NUCLEOTIDE SEQUENCE [LARGE SCALE GENOMIC DNA]</scope>
    <source>
        <strain evidence="5 6">An421</strain>
    </source>
</reference>
<dbReference type="Proteomes" id="UP000698924">
    <property type="component" value="Unassembled WGS sequence"/>
</dbReference>
<gene>
    <name evidence="5" type="ORF">H6D15_06015</name>
</gene>
<dbReference type="GO" id="GO:0016788">
    <property type="term" value="F:hydrolase activity, acting on ester bonds"/>
    <property type="evidence" value="ECO:0007669"/>
    <property type="project" value="InterPro"/>
</dbReference>
<dbReference type="InterPro" id="IPR013830">
    <property type="entry name" value="SGNH_hydro"/>
</dbReference>
<protein>
    <submittedName>
        <fullName evidence="5">Rhamnogalacturonan acetylesterase</fullName>
    </submittedName>
</protein>
<keyword evidence="2" id="KW-0378">Hydrolase</keyword>
<evidence type="ECO:0000256" key="1">
    <source>
        <dbReference type="ARBA" id="ARBA00008668"/>
    </source>
</evidence>
<sequence>MNKNNAFIGLCLGLSMAFQVHAQKPVAAPMKDVNQVIDNTLDSLNKARTARPVPGSSRKGNNPVLFLVGNSTMRTGTLGNGNNGQWGWGYFAHEYFDENRITVENHALGGTSSRTFYNRLWPEVLEGVRKGDWVIIELGHNDNGPYDSGRARASIPGIGKDSLVVTIKEIGVKETVYTYGEYMRRFIRDVKKRGAHPILMSLTPRNAWEDADSTIVTRVNETFGLWAKQVAKKEHVPFIDLNEITARKFETFGKEKVKCMFYLDRIHTSEFGARVNAASAAEGIRNYKKLALAKYLKPIEKDTVTGATRKKGCPVLFTIGDSTVRNEDKGDGMWGWGSVIAEFMDTTRISVENHAMAGRSARTYLDEGRWDKVYNALQPGDFVLIQFGHNDAGDINIGKARAELPGAGDESKVFLMEATGKYKVIYTFGWYLRKFIMDVKEKGAYPIVLSHTPRNKWDNGQIERNTNSFGAWTRQAAEKAGAWFIDLNKITADKLQDMGFNEGLRVVGEYFKRDHTHTSLKGARLNAQSIVDGVKQTDCPLKNYIK</sequence>
<comment type="caution">
    <text evidence="5">The sequence shown here is derived from an EMBL/GenBank/DDBJ whole genome shotgun (WGS) entry which is preliminary data.</text>
</comment>
<feature type="chain" id="PRO_5041307058" evidence="3">
    <location>
        <begin position="23"/>
        <end position="546"/>
    </location>
</feature>
<dbReference type="InterPro" id="IPR037459">
    <property type="entry name" value="RhgT-like"/>
</dbReference>
<dbReference type="Pfam" id="PF13472">
    <property type="entry name" value="Lipase_GDSL_2"/>
    <property type="match status" value="1"/>
</dbReference>
<dbReference type="RefSeq" id="WP_204971429.1">
    <property type="nucleotide sequence ID" value="NZ_JAAZTS010000005.1"/>
</dbReference>